<evidence type="ECO:0000256" key="6">
    <source>
        <dbReference type="ARBA" id="ARBA00023237"/>
    </source>
</evidence>
<dbReference type="PROSITE" id="PS52016">
    <property type="entry name" value="TONB_DEPENDENT_REC_3"/>
    <property type="match status" value="1"/>
</dbReference>
<dbReference type="InterPro" id="IPR037066">
    <property type="entry name" value="Plug_dom_sf"/>
</dbReference>
<keyword evidence="4 7" id="KW-0812">Transmembrane</keyword>
<dbReference type="GO" id="GO:0009279">
    <property type="term" value="C:cell outer membrane"/>
    <property type="evidence" value="ECO:0007669"/>
    <property type="project" value="UniProtKB-SubCell"/>
</dbReference>
<feature type="chain" id="PRO_5036972561" evidence="8">
    <location>
        <begin position="29"/>
        <end position="1064"/>
    </location>
</feature>
<reference evidence="10" key="1">
    <citation type="journal article" date="2014" name="Int. J. Syst. Evol. Microbiol.">
        <title>Complete genome sequence of Corynebacterium casei LMG S-19264T (=DSM 44701T), isolated from a smear-ripened cheese.</title>
        <authorList>
            <consortium name="US DOE Joint Genome Institute (JGI-PGF)"/>
            <person name="Walter F."/>
            <person name="Albersmeier A."/>
            <person name="Kalinowski J."/>
            <person name="Ruckert C."/>
        </authorList>
    </citation>
    <scope>NUCLEOTIDE SEQUENCE</scope>
    <source>
        <strain evidence="10">CCM 8711</strain>
    </source>
</reference>
<dbReference type="InterPro" id="IPR039426">
    <property type="entry name" value="TonB-dep_rcpt-like"/>
</dbReference>
<evidence type="ECO:0000256" key="2">
    <source>
        <dbReference type="ARBA" id="ARBA00022448"/>
    </source>
</evidence>
<dbReference type="RefSeq" id="WP_188418230.1">
    <property type="nucleotide sequence ID" value="NZ_BMDO01000010.1"/>
</dbReference>
<dbReference type="Pfam" id="PF07715">
    <property type="entry name" value="Plug"/>
    <property type="match status" value="1"/>
</dbReference>
<keyword evidence="6 7" id="KW-0998">Cell outer membrane</keyword>
<dbReference type="EMBL" id="BMDO01000010">
    <property type="protein sequence ID" value="GGI52119.1"/>
    <property type="molecule type" value="Genomic_DNA"/>
</dbReference>
<keyword evidence="3 7" id="KW-1134">Transmembrane beta strand</keyword>
<keyword evidence="5 7" id="KW-0472">Membrane</keyword>
<dbReference type="Pfam" id="PF13715">
    <property type="entry name" value="CarbopepD_reg_2"/>
    <property type="match status" value="1"/>
</dbReference>
<organism evidence="10 11">
    <name type="scientific">Mucilaginibacter galii</name>
    <dbReference type="NCBI Taxonomy" id="2005073"/>
    <lineage>
        <taxon>Bacteria</taxon>
        <taxon>Pseudomonadati</taxon>
        <taxon>Bacteroidota</taxon>
        <taxon>Sphingobacteriia</taxon>
        <taxon>Sphingobacteriales</taxon>
        <taxon>Sphingobacteriaceae</taxon>
        <taxon>Mucilaginibacter</taxon>
    </lineage>
</organism>
<evidence type="ECO:0000256" key="1">
    <source>
        <dbReference type="ARBA" id="ARBA00004571"/>
    </source>
</evidence>
<comment type="caution">
    <text evidence="10">The sequence shown here is derived from an EMBL/GenBank/DDBJ whole genome shotgun (WGS) entry which is preliminary data.</text>
</comment>
<comment type="similarity">
    <text evidence="7">Belongs to the TonB-dependent receptor family.</text>
</comment>
<comment type="subcellular location">
    <subcellularLocation>
        <location evidence="1 7">Cell outer membrane</location>
        <topology evidence="1 7">Multi-pass membrane protein</topology>
    </subcellularLocation>
</comment>
<sequence length="1064" mass="116478">MRIIRLTQWWKTYVMALALTMLSTALFAQTQTVKGKIVDEKGEPLIGATVRANGTQTVSTTNVNGEFTLNVAATTQTITISYIGYNNLEKSIAGQSGNLGNIPLTRNTSSLSDVVVVGYGTLRRQDVTGTVATVDAKVLQEIPASNFADQLKGRVAGVDVVSGSSGPIISIRGNRTIGAAPGKDGPLIVLDGQPYYNSIENINPNDIKSIDVLKGASATAIYGTRGSGGVLLITTNRGRVGQTVTSYDSYVGVSKLEGNIKLLDGQQFAQLQNDALQGAVLQGYANNSPINPNKLTGIETQALNEGISTDYVDLLLKPSIVWDQSLRISSGTEKTQFTLGGGYRLNTGLQPNNDTKRISLNATLDHRVSKLLKFGLTTQTTLRLINAGGGDQLLSARYISPLTYPFLPNGDINPIPQSDQVDATFLNPLLPGKSPNQYYDNTRGFVHNDILYGELSPVDHFKYRFTVNYNFSQSLQGLYRGINNVDIVNASRTSASTINNYQYRLSQEHLLTYDNTFNDKHHVNFVAVFRSENQHNEDSRIDATGIPFDVVRNSNLGLAQTISGVSGAYREQGLVSYIARVNYAFNNKYDLTASVTTDGNSALASGRKYNTYPSIGLGWVLSNEDFIKRYSFIDNLKLRAGYGVTSTTNTINPYETIGQLNSTKYQYGGASAGNAQGVLVTRLPNFNLTWQRTTEYNLALDFGVLKNRITGSIEVYKQRTTGIILPNLLPITNGASSQISNLGTSANNGLEITLSSINLQNVGGFTWSTDYNMSFSRERIVELPNGAQFNIPSGLFVGQPLNVIYDVKKIGIWQISDSPGIDNSKPQTSGPVYLPVRGQAGTFQYPGQIRVEDVNKDGIIDAKDNQIIGNFQPKYQFGMTNRFSYKNFDLSIVIQGRMKFTTLVPYVSSANSAYVGWQFLNLGRHNQPVIDYWTPTNPTNAFPMPNAQVQSNYYSTLQYYDGSWIRAKSINLGYNIPSNIAKHIGLNSLRVYANVTNPFIIYAPIMNKSFSVTDPESVYNQQVINSITTGNVGGQDANNANYRGLALSPGLQTRDFIFGINARF</sequence>
<protein>
    <submittedName>
        <fullName evidence="10">SusC/RagA family TonB-linked outer membrane protein</fullName>
    </submittedName>
</protein>
<dbReference type="AlphaFoldDB" id="A0A917JBL9"/>
<evidence type="ECO:0000259" key="9">
    <source>
        <dbReference type="Pfam" id="PF07715"/>
    </source>
</evidence>
<dbReference type="Gene3D" id="2.40.170.20">
    <property type="entry name" value="TonB-dependent receptor, beta-barrel domain"/>
    <property type="match status" value="1"/>
</dbReference>
<dbReference type="NCBIfam" id="TIGR04057">
    <property type="entry name" value="SusC_RagA_signa"/>
    <property type="match status" value="1"/>
</dbReference>
<keyword evidence="8" id="KW-0732">Signal</keyword>
<keyword evidence="11" id="KW-1185">Reference proteome</keyword>
<dbReference type="InterPro" id="IPR008969">
    <property type="entry name" value="CarboxyPept-like_regulatory"/>
</dbReference>
<name>A0A917JBL9_9SPHI</name>
<gene>
    <name evidence="10" type="ORF">GCM10011425_33310</name>
</gene>
<dbReference type="InterPro" id="IPR023996">
    <property type="entry name" value="TonB-dep_OMP_SusC/RagA"/>
</dbReference>
<feature type="domain" description="TonB-dependent receptor plug" evidence="9">
    <location>
        <begin position="124"/>
        <end position="230"/>
    </location>
</feature>
<keyword evidence="2 7" id="KW-0813">Transport</keyword>
<reference evidence="10" key="2">
    <citation type="submission" date="2020-09" db="EMBL/GenBank/DDBJ databases">
        <authorList>
            <person name="Sun Q."/>
            <person name="Sedlacek I."/>
        </authorList>
    </citation>
    <scope>NUCLEOTIDE SEQUENCE</scope>
    <source>
        <strain evidence="10">CCM 8711</strain>
    </source>
</reference>
<evidence type="ECO:0000256" key="3">
    <source>
        <dbReference type="ARBA" id="ARBA00022452"/>
    </source>
</evidence>
<feature type="signal peptide" evidence="8">
    <location>
        <begin position="1"/>
        <end position="28"/>
    </location>
</feature>
<dbReference type="Gene3D" id="2.170.130.10">
    <property type="entry name" value="TonB-dependent receptor, plug domain"/>
    <property type="match status" value="1"/>
</dbReference>
<evidence type="ECO:0000256" key="4">
    <source>
        <dbReference type="ARBA" id="ARBA00022692"/>
    </source>
</evidence>
<evidence type="ECO:0000256" key="5">
    <source>
        <dbReference type="ARBA" id="ARBA00023136"/>
    </source>
</evidence>
<evidence type="ECO:0000313" key="11">
    <source>
        <dbReference type="Proteomes" id="UP000662074"/>
    </source>
</evidence>
<dbReference type="InterPro" id="IPR012910">
    <property type="entry name" value="Plug_dom"/>
</dbReference>
<proteinExistence type="inferred from homology"/>
<dbReference type="NCBIfam" id="TIGR04056">
    <property type="entry name" value="OMP_RagA_SusC"/>
    <property type="match status" value="1"/>
</dbReference>
<accession>A0A917JBL9</accession>
<dbReference type="SUPFAM" id="SSF56935">
    <property type="entry name" value="Porins"/>
    <property type="match status" value="1"/>
</dbReference>
<dbReference type="InterPro" id="IPR023997">
    <property type="entry name" value="TonB-dep_OMP_SusC/RagA_CS"/>
</dbReference>
<dbReference type="Gene3D" id="2.60.40.1120">
    <property type="entry name" value="Carboxypeptidase-like, regulatory domain"/>
    <property type="match status" value="1"/>
</dbReference>
<dbReference type="Proteomes" id="UP000662074">
    <property type="component" value="Unassembled WGS sequence"/>
</dbReference>
<evidence type="ECO:0000256" key="8">
    <source>
        <dbReference type="SAM" id="SignalP"/>
    </source>
</evidence>
<dbReference type="SUPFAM" id="SSF49464">
    <property type="entry name" value="Carboxypeptidase regulatory domain-like"/>
    <property type="match status" value="1"/>
</dbReference>
<evidence type="ECO:0000313" key="10">
    <source>
        <dbReference type="EMBL" id="GGI52119.1"/>
    </source>
</evidence>
<evidence type="ECO:0000256" key="7">
    <source>
        <dbReference type="PROSITE-ProRule" id="PRU01360"/>
    </source>
</evidence>
<dbReference type="InterPro" id="IPR036942">
    <property type="entry name" value="Beta-barrel_TonB_sf"/>
</dbReference>